<gene>
    <name evidence="3" type="ORF">SI7747_12015854</name>
</gene>
<dbReference type="SMART" id="SM01227">
    <property type="entry name" value="GCK"/>
    <property type="match status" value="1"/>
</dbReference>
<dbReference type="Proteomes" id="UP001189122">
    <property type="component" value="Unassembled WGS sequence"/>
</dbReference>
<dbReference type="PANTHER" id="PTHR34357:SF2">
    <property type="entry name" value="F26F24.3-RELATED"/>
    <property type="match status" value="1"/>
</dbReference>
<protein>
    <recommendedName>
        <fullName evidence="2">GCK domain-containing protein</fullName>
    </recommendedName>
</protein>
<name>A0A7I8JH26_SPIIN</name>
<dbReference type="Pfam" id="PF07802">
    <property type="entry name" value="GCK"/>
    <property type="match status" value="1"/>
</dbReference>
<dbReference type="Gene3D" id="1.10.287.2900">
    <property type="match status" value="1"/>
</dbReference>
<reference evidence="3 4" key="1">
    <citation type="submission" date="2019-12" db="EMBL/GenBank/DDBJ databases">
        <authorList>
            <person name="Scholz U."/>
            <person name="Mascher M."/>
            <person name="Fiebig A."/>
        </authorList>
    </citation>
    <scope>NUCLEOTIDE SEQUENCE</scope>
</reference>
<keyword evidence="4" id="KW-1185">Reference proteome</keyword>
<proteinExistence type="predicted"/>
<evidence type="ECO:0000256" key="1">
    <source>
        <dbReference type="SAM" id="MobiDB-lite"/>
    </source>
</evidence>
<dbReference type="PANTHER" id="PTHR34357">
    <property type="entry name" value="F7A19.14 PROTEIN-RELATED"/>
    <property type="match status" value="1"/>
</dbReference>
<dbReference type="EMBL" id="CACRZD030000012">
    <property type="protein sequence ID" value="CAA6669459.1"/>
    <property type="molecule type" value="Genomic_DNA"/>
</dbReference>
<evidence type="ECO:0000313" key="4">
    <source>
        <dbReference type="Proteomes" id="UP001189122"/>
    </source>
</evidence>
<feature type="domain" description="GCK" evidence="2">
    <location>
        <begin position="1"/>
        <end position="67"/>
    </location>
</feature>
<dbReference type="EMBL" id="LR743599">
    <property type="protein sequence ID" value="CAA2630216.1"/>
    <property type="molecule type" value="Genomic_DNA"/>
</dbReference>
<organism evidence="3">
    <name type="scientific">Spirodela intermedia</name>
    <name type="common">Intermediate duckweed</name>
    <dbReference type="NCBI Taxonomy" id="51605"/>
    <lineage>
        <taxon>Eukaryota</taxon>
        <taxon>Viridiplantae</taxon>
        <taxon>Streptophyta</taxon>
        <taxon>Embryophyta</taxon>
        <taxon>Tracheophyta</taxon>
        <taxon>Spermatophyta</taxon>
        <taxon>Magnoliopsida</taxon>
        <taxon>Liliopsida</taxon>
        <taxon>Araceae</taxon>
        <taxon>Lemnoideae</taxon>
        <taxon>Spirodela</taxon>
    </lineage>
</organism>
<evidence type="ECO:0000259" key="2">
    <source>
        <dbReference type="SMART" id="SM01227"/>
    </source>
</evidence>
<dbReference type="AlphaFoldDB" id="A0A7I8JH26"/>
<feature type="compositionally biased region" description="Polar residues" evidence="1">
    <location>
        <begin position="73"/>
        <end position="83"/>
    </location>
</feature>
<evidence type="ECO:0000313" key="3">
    <source>
        <dbReference type="EMBL" id="CAA2630216.1"/>
    </source>
</evidence>
<accession>A0A7I8JH26</accession>
<feature type="compositionally biased region" description="Basic and acidic residues" evidence="1">
    <location>
        <begin position="59"/>
        <end position="72"/>
    </location>
</feature>
<sequence>MKGGPCKDEFIAWENCVEAAESNKENIVDACFEVTGLLRKCMEAHIDYYEPILRAEKAMEEEATREASEKNKNPSLGISQSPQKLLAHSKASRLVIGPLLSLLPLLPDNNRSAHLVPPCPASQKVLTLSFILALDCLSSGHQLIL</sequence>
<dbReference type="InterPro" id="IPR012891">
    <property type="entry name" value="GCK_dom"/>
</dbReference>
<feature type="region of interest" description="Disordered" evidence="1">
    <location>
        <begin position="59"/>
        <end position="84"/>
    </location>
</feature>